<sequence>MEKNGSTPNEITLSVMIQGFLHKNDVHNPLRLFNLMIERNFSPNAMTISKMMCLLAASASDSQEAAS</sequence>
<organism evidence="3 4">
    <name type="scientific">Stephania yunnanensis</name>
    <dbReference type="NCBI Taxonomy" id="152371"/>
    <lineage>
        <taxon>Eukaryota</taxon>
        <taxon>Viridiplantae</taxon>
        <taxon>Streptophyta</taxon>
        <taxon>Embryophyta</taxon>
        <taxon>Tracheophyta</taxon>
        <taxon>Spermatophyta</taxon>
        <taxon>Magnoliopsida</taxon>
        <taxon>Ranunculales</taxon>
        <taxon>Menispermaceae</taxon>
        <taxon>Menispermoideae</taxon>
        <taxon>Cissampelideae</taxon>
        <taxon>Stephania</taxon>
    </lineage>
</organism>
<evidence type="ECO:0000313" key="4">
    <source>
        <dbReference type="Proteomes" id="UP001420932"/>
    </source>
</evidence>
<name>A0AAP0HS36_9MAGN</name>
<dbReference type="InterPro" id="IPR011990">
    <property type="entry name" value="TPR-like_helical_dom_sf"/>
</dbReference>
<dbReference type="PROSITE" id="PS51375">
    <property type="entry name" value="PPR"/>
    <property type="match status" value="1"/>
</dbReference>
<accession>A0AAP0HS36</accession>
<feature type="repeat" description="PPR" evidence="2">
    <location>
        <begin position="9"/>
        <end position="43"/>
    </location>
</feature>
<evidence type="ECO:0000256" key="1">
    <source>
        <dbReference type="ARBA" id="ARBA00022737"/>
    </source>
</evidence>
<dbReference type="Proteomes" id="UP001420932">
    <property type="component" value="Unassembled WGS sequence"/>
</dbReference>
<dbReference type="Gene3D" id="1.25.40.10">
    <property type="entry name" value="Tetratricopeptide repeat domain"/>
    <property type="match status" value="1"/>
</dbReference>
<dbReference type="InterPro" id="IPR002885">
    <property type="entry name" value="PPR_rpt"/>
</dbReference>
<dbReference type="EMBL" id="JBBNAF010000012">
    <property type="protein sequence ID" value="KAK9093525.1"/>
    <property type="molecule type" value="Genomic_DNA"/>
</dbReference>
<keyword evidence="1" id="KW-0677">Repeat</keyword>
<keyword evidence="4" id="KW-1185">Reference proteome</keyword>
<gene>
    <name evidence="3" type="ORF">Syun_028436</name>
</gene>
<proteinExistence type="predicted"/>
<dbReference type="AlphaFoldDB" id="A0AAP0HS36"/>
<dbReference type="Pfam" id="PF13041">
    <property type="entry name" value="PPR_2"/>
    <property type="match status" value="1"/>
</dbReference>
<evidence type="ECO:0000256" key="2">
    <source>
        <dbReference type="PROSITE-ProRule" id="PRU00708"/>
    </source>
</evidence>
<evidence type="ECO:0000313" key="3">
    <source>
        <dbReference type="EMBL" id="KAK9093525.1"/>
    </source>
</evidence>
<reference evidence="3 4" key="1">
    <citation type="submission" date="2024-01" db="EMBL/GenBank/DDBJ databases">
        <title>Genome assemblies of Stephania.</title>
        <authorList>
            <person name="Yang L."/>
        </authorList>
    </citation>
    <scope>NUCLEOTIDE SEQUENCE [LARGE SCALE GENOMIC DNA]</scope>
    <source>
        <strain evidence="3">YNDBR</strain>
        <tissue evidence="3">Leaf</tissue>
    </source>
</reference>
<comment type="caution">
    <text evidence="3">The sequence shown here is derived from an EMBL/GenBank/DDBJ whole genome shotgun (WGS) entry which is preliminary data.</text>
</comment>
<dbReference type="NCBIfam" id="TIGR00756">
    <property type="entry name" value="PPR"/>
    <property type="match status" value="1"/>
</dbReference>
<protein>
    <recommendedName>
        <fullName evidence="5">Pentatricopeptide repeat-containing protein</fullName>
    </recommendedName>
</protein>
<evidence type="ECO:0008006" key="5">
    <source>
        <dbReference type="Google" id="ProtNLM"/>
    </source>
</evidence>